<organism evidence="2 3">
    <name type="scientific">Streptomyces candidus</name>
    <dbReference type="NCBI Taxonomy" id="67283"/>
    <lineage>
        <taxon>Bacteria</taxon>
        <taxon>Bacillati</taxon>
        <taxon>Actinomycetota</taxon>
        <taxon>Actinomycetes</taxon>
        <taxon>Kitasatosporales</taxon>
        <taxon>Streptomycetaceae</taxon>
        <taxon>Streptomyces</taxon>
    </lineage>
</organism>
<evidence type="ECO:0000256" key="1">
    <source>
        <dbReference type="SAM" id="Phobius"/>
    </source>
</evidence>
<keyword evidence="1" id="KW-1133">Transmembrane helix</keyword>
<keyword evidence="1" id="KW-0472">Membrane</keyword>
<dbReference type="EMBL" id="JACHEM010000030">
    <property type="protein sequence ID" value="MBB6439850.1"/>
    <property type="molecule type" value="Genomic_DNA"/>
</dbReference>
<feature type="transmembrane region" description="Helical" evidence="1">
    <location>
        <begin position="6"/>
        <end position="26"/>
    </location>
</feature>
<name>A0A7X0HLS1_9ACTN</name>
<keyword evidence="3" id="KW-1185">Reference proteome</keyword>
<protein>
    <submittedName>
        <fullName evidence="2">Uncharacterized protein</fullName>
    </submittedName>
</protein>
<dbReference type="RefSeq" id="WP_185036345.1">
    <property type="nucleotide sequence ID" value="NZ_BNBN01000018.1"/>
</dbReference>
<sequence length="100" mass="10763">MVFALYIAFAVAVLLLTWAGPIVLLLAARTRFLAPWLLAVAVTGIAAAYALGSAETGSMAMVFFGPSVVTVLIYLGLRWGFRESPRTGENGRTLRSREDT</sequence>
<dbReference type="AlphaFoldDB" id="A0A7X0HLS1"/>
<feature type="transmembrane region" description="Helical" evidence="1">
    <location>
        <begin position="33"/>
        <end position="52"/>
    </location>
</feature>
<proteinExistence type="predicted"/>
<feature type="transmembrane region" description="Helical" evidence="1">
    <location>
        <begin position="58"/>
        <end position="77"/>
    </location>
</feature>
<evidence type="ECO:0000313" key="2">
    <source>
        <dbReference type="EMBL" id="MBB6439850.1"/>
    </source>
</evidence>
<gene>
    <name evidence="2" type="ORF">HNQ79_006362</name>
</gene>
<dbReference type="Proteomes" id="UP000540423">
    <property type="component" value="Unassembled WGS sequence"/>
</dbReference>
<keyword evidence="1" id="KW-0812">Transmembrane</keyword>
<reference evidence="2 3" key="1">
    <citation type="submission" date="2020-08" db="EMBL/GenBank/DDBJ databases">
        <title>Genomic Encyclopedia of Type Strains, Phase IV (KMG-IV): sequencing the most valuable type-strain genomes for metagenomic binning, comparative biology and taxonomic classification.</title>
        <authorList>
            <person name="Goeker M."/>
        </authorList>
    </citation>
    <scope>NUCLEOTIDE SEQUENCE [LARGE SCALE GENOMIC DNA]</scope>
    <source>
        <strain evidence="2 3">DSM 40141</strain>
    </source>
</reference>
<accession>A0A7X0HLS1</accession>
<evidence type="ECO:0000313" key="3">
    <source>
        <dbReference type="Proteomes" id="UP000540423"/>
    </source>
</evidence>
<comment type="caution">
    <text evidence="2">The sequence shown here is derived from an EMBL/GenBank/DDBJ whole genome shotgun (WGS) entry which is preliminary data.</text>
</comment>